<feature type="domain" description="Reverse transcriptase Ty1/copia-type" evidence="1">
    <location>
        <begin position="37"/>
        <end position="156"/>
    </location>
</feature>
<dbReference type="EMBL" id="QXFW01003294">
    <property type="protein sequence ID" value="KAE8971704.1"/>
    <property type="molecule type" value="Genomic_DNA"/>
</dbReference>
<name>A0A6A3HTS1_9STRA</name>
<reference evidence="2 3" key="1">
    <citation type="submission" date="2018-09" db="EMBL/GenBank/DDBJ databases">
        <title>Genomic investigation of the strawberry pathogen Phytophthora fragariae indicates pathogenicity is determined by transcriptional variation in three key races.</title>
        <authorList>
            <person name="Adams T.M."/>
            <person name="Armitage A.D."/>
            <person name="Sobczyk M.K."/>
            <person name="Bates H.J."/>
            <person name="Dunwell J.M."/>
            <person name="Nellist C.F."/>
            <person name="Harrison R.J."/>
        </authorList>
    </citation>
    <scope>NUCLEOTIDE SEQUENCE [LARGE SCALE GENOMIC DNA]</scope>
    <source>
        <strain evidence="2 3">SCRP245</strain>
    </source>
</reference>
<protein>
    <recommendedName>
        <fullName evidence="1">Reverse transcriptase Ty1/copia-type domain-containing protein</fullName>
    </recommendedName>
</protein>
<gene>
    <name evidence="2" type="ORF">PF011_g25937</name>
</gene>
<evidence type="ECO:0000259" key="1">
    <source>
        <dbReference type="Pfam" id="PF07727"/>
    </source>
</evidence>
<dbReference type="AlphaFoldDB" id="A0A6A3HTS1"/>
<dbReference type="Pfam" id="PF07727">
    <property type="entry name" value="RVT_2"/>
    <property type="match status" value="1"/>
</dbReference>
<organism evidence="2 3">
    <name type="scientific">Phytophthora fragariae</name>
    <dbReference type="NCBI Taxonomy" id="53985"/>
    <lineage>
        <taxon>Eukaryota</taxon>
        <taxon>Sar</taxon>
        <taxon>Stramenopiles</taxon>
        <taxon>Oomycota</taxon>
        <taxon>Peronosporomycetes</taxon>
        <taxon>Peronosporales</taxon>
        <taxon>Peronosporaceae</taxon>
        <taxon>Phytophthora</taxon>
    </lineage>
</organism>
<dbReference type="Proteomes" id="UP000460718">
    <property type="component" value="Unassembled WGS sequence"/>
</dbReference>
<accession>A0A6A3HTS1</accession>
<comment type="caution">
    <text evidence="2">The sequence shown here is derived from an EMBL/GenBank/DDBJ whole genome shotgun (WGS) entry which is preliminary data.</text>
</comment>
<sequence>MSVISEPETYGKAMESEWFPQWRSAAQAEYDALMKNCTWELVPRQTNMKVLRNRWVFRVKYLANGEVGRFKARLVIKGFMQVYGVDYLEVYSPVVRLETLRVLLTLAAVWDYEVHQMDVTTAFLNGKIDVKVYMEQPEGFKVPGKENWVCHLQKSLQKPV</sequence>
<evidence type="ECO:0000313" key="2">
    <source>
        <dbReference type="EMBL" id="KAE8971704.1"/>
    </source>
</evidence>
<proteinExistence type="predicted"/>
<evidence type="ECO:0000313" key="3">
    <source>
        <dbReference type="Proteomes" id="UP000460718"/>
    </source>
</evidence>
<dbReference type="InterPro" id="IPR013103">
    <property type="entry name" value="RVT_2"/>
</dbReference>